<feature type="region of interest" description="Disordered" evidence="1">
    <location>
        <begin position="1"/>
        <end position="53"/>
    </location>
</feature>
<proteinExistence type="predicted"/>
<sequence>MESSSVPSSSARSNPPLPLQPPFGSGAPSLRSRRPGGAVITAAAAPPPPPLSHACPNAGRLPRLAGRRFLARRPSSLLAVSHTSQVSFQLRYDPVVQVNLLVSIQQTLL</sequence>
<feature type="compositionally biased region" description="Low complexity" evidence="1">
    <location>
        <begin position="35"/>
        <end position="44"/>
    </location>
</feature>
<accession>A0A5J9TRG1</accession>
<keyword evidence="3" id="KW-1185">Reference proteome</keyword>
<evidence type="ECO:0000256" key="1">
    <source>
        <dbReference type="SAM" id="MobiDB-lite"/>
    </source>
</evidence>
<dbReference type="Proteomes" id="UP000324897">
    <property type="component" value="Unassembled WGS sequence"/>
</dbReference>
<organism evidence="2 3">
    <name type="scientific">Eragrostis curvula</name>
    <name type="common">weeping love grass</name>
    <dbReference type="NCBI Taxonomy" id="38414"/>
    <lineage>
        <taxon>Eukaryota</taxon>
        <taxon>Viridiplantae</taxon>
        <taxon>Streptophyta</taxon>
        <taxon>Embryophyta</taxon>
        <taxon>Tracheophyta</taxon>
        <taxon>Spermatophyta</taxon>
        <taxon>Magnoliopsida</taxon>
        <taxon>Liliopsida</taxon>
        <taxon>Poales</taxon>
        <taxon>Poaceae</taxon>
        <taxon>PACMAD clade</taxon>
        <taxon>Chloridoideae</taxon>
        <taxon>Eragrostideae</taxon>
        <taxon>Eragrostidinae</taxon>
        <taxon>Eragrostis</taxon>
    </lineage>
</organism>
<dbReference type="EMBL" id="RWGY01000031">
    <property type="protein sequence ID" value="TVU13963.1"/>
    <property type="molecule type" value="Genomic_DNA"/>
</dbReference>
<comment type="caution">
    <text evidence="2">The sequence shown here is derived from an EMBL/GenBank/DDBJ whole genome shotgun (WGS) entry which is preliminary data.</text>
</comment>
<dbReference type="Gramene" id="TVU13963">
    <property type="protein sequence ID" value="TVU13963"/>
    <property type="gene ID" value="EJB05_37403"/>
</dbReference>
<dbReference type="AlphaFoldDB" id="A0A5J9TRG1"/>
<feature type="compositionally biased region" description="Low complexity" evidence="1">
    <location>
        <begin position="1"/>
        <end position="14"/>
    </location>
</feature>
<protein>
    <submittedName>
        <fullName evidence="2">Uncharacterized protein</fullName>
    </submittedName>
</protein>
<gene>
    <name evidence="2" type="ORF">EJB05_37403</name>
</gene>
<evidence type="ECO:0000313" key="2">
    <source>
        <dbReference type="EMBL" id="TVU13963.1"/>
    </source>
</evidence>
<feature type="non-terminal residue" evidence="2">
    <location>
        <position position="1"/>
    </location>
</feature>
<name>A0A5J9TRG1_9POAL</name>
<reference evidence="2 3" key="1">
    <citation type="journal article" date="2019" name="Sci. Rep.">
        <title>A high-quality genome of Eragrostis curvula grass provides insights into Poaceae evolution and supports new strategies to enhance forage quality.</title>
        <authorList>
            <person name="Carballo J."/>
            <person name="Santos B.A.C.M."/>
            <person name="Zappacosta D."/>
            <person name="Garbus I."/>
            <person name="Selva J.P."/>
            <person name="Gallo C.A."/>
            <person name="Diaz A."/>
            <person name="Albertini E."/>
            <person name="Caccamo M."/>
            <person name="Echenique V."/>
        </authorList>
    </citation>
    <scope>NUCLEOTIDE SEQUENCE [LARGE SCALE GENOMIC DNA]</scope>
    <source>
        <strain evidence="3">cv. Victoria</strain>
        <tissue evidence="2">Leaf</tissue>
    </source>
</reference>
<evidence type="ECO:0000313" key="3">
    <source>
        <dbReference type="Proteomes" id="UP000324897"/>
    </source>
</evidence>